<comment type="caution">
    <text evidence="15">The sequence shown here is derived from an EMBL/GenBank/DDBJ whole genome shotgun (WGS) entry which is preliminary data.</text>
</comment>
<evidence type="ECO:0000256" key="9">
    <source>
        <dbReference type="ARBA" id="ARBA00053442"/>
    </source>
</evidence>
<sequence length="356" mass="37136">MAIPDGRGPSPFSSVIQSPRVNAALAAASPEPEPWGPLNPQPPKDITMTYALDATALVGNTPLVRINRVTDGAPATVLAKVEAFEPASSVKDRIALSIVRAAEESGALKPGGTIVEATSGNTGVGLAMVGAALGYKVIITMPETMSKERRAIMRAFGAELVLTSEGGVAGAVKRAEEIQAATPNSILASQFTNPANPKVHRETTAREILEQTGGDIDVFVAGIGTGGTLTGVGQVLRQEKPGVRIYGVEPSESPLLSEGKAAPHKIQGLGPNVVPEILDQEIWDELLHIESDVAITYARRAAAEEGLLVGISSGAALAAASELARRPELEGKTIVTVLPDTGERYLSTPLYKDYLD</sequence>
<proteinExistence type="inferred from homology"/>
<dbReference type="PROSITE" id="PS00901">
    <property type="entry name" value="CYS_SYNTHASE"/>
    <property type="match status" value="1"/>
</dbReference>
<dbReference type="InterPro" id="IPR001216">
    <property type="entry name" value="P-phosphate_BS"/>
</dbReference>
<dbReference type="CDD" id="cd01561">
    <property type="entry name" value="CBS_like"/>
    <property type="match status" value="1"/>
</dbReference>
<dbReference type="SUPFAM" id="SSF53686">
    <property type="entry name" value="Tryptophan synthase beta subunit-like PLP-dependent enzymes"/>
    <property type="match status" value="1"/>
</dbReference>
<dbReference type="EMBL" id="ALJK01000172">
    <property type="protein sequence ID" value="EJN84112.1"/>
    <property type="molecule type" value="Genomic_DNA"/>
</dbReference>
<evidence type="ECO:0000313" key="16">
    <source>
        <dbReference type="Proteomes" id="UP000007814"/>
    </source>
</evidence>
<feature type="binding site" evidence="10">
    <location>
        <position position="121"/>
    </location>
    <ligand>
        <name>pyridoxal 5'-phosphate</name>
        <dbReference type="ChEBI" id="CHEBI:597326"/>
    </ligand>
</feature>
<accession>J3F1U0</accession>
<feature type="domain" description="Tryptophan synthase beta chain-like PALP" evidence="14">
    <location>
        <begin position="56"/>
        <end position="340"/>
    </location>
</feature>
<dbReference type="PANTHER" id="PTHR10314">
    <property type="entry name" value="CYSTATHIONINE BETA-SYNTHASE"/>
    <property type="match status" value="1"/>
</dbReference>
<dbReference type="eggNOG" id="COG0031">
    <property type="taxonomic scope" value="Bacteria"/>
</dbReference>
<dbReference type="InterPro" id="IPR001926">
    <property type="entry name" value="TrpB-like_PALP"/>
</dbReference>
<keyword evidence="5 12" id="KW-0808">Transferase</keyword>
<evidence type="ECO:0000256" key="4">
    <source>
        <dbReference type="ARBA" id="ARBA00022605"/>
    </source>
</evidence>
<dbReference type="Gene3D" id="3.40.50.1100">
    <property type="match status" value="2"/>
</dbReference>
<evidence type="ECO:0000256" key="7">
    <source>
        <dbReference type="ARBA" id="ARBA00023192"/>
    </source>
</evidence>
<feature type="binding site" evidence="10">
    <location>
        <begin position="224"/>
        <end position="228"/>
    </location>
    <ligand>
        <name>pyridoxal 5'-phosphate</name>
        <dbReference type="ChEBI" id="CHEBI:597326"/>
    </ligand>
</feature>
<evidence type="ECO:0000256" key="5">
    <source>
        <dbReference type="ARBA" id="ARBA00022679"/>
    </source>
</evidence>
<dbReference type="GO" id="GO:0005737">
    <property type="term" value="C:cytoplasm"/>
    <property type="evidence" value="ECO:0007669"/>
    <property type="project" value="UniProtKB-ARBA"/>
</dbReference>
<evidence type="ECO:0000256" key="12">
    <source>
        <dbReference type="RuleBase" id="RU003985"/>
    </source>
</evidence>
<dbReference type="GO" id="GO:0006535">
    <property type="term" value="P:cysteine biosynthetic process from serine"/>
    <property type="evidence" value="ECO:0007669"/>
    <property type="project" value="UniProtKB-UniRule"/>
</dbReference>
<dbReference type="EC" id="2.5.1.47" evidence="12"/>
<dbReference type="AlphaFoldDB" id="J3F1U0"/>
<comment type="pathway">
    <text evidence="2">Amino-acid biosynthesis; L-cysteine biosynthesis; L-cysteine from L-serine: step 2/2.</text>
</comment>
<evidence type="ECO:0000256" key="2">
    <source>
        <dbReference type="ARBA" id="ARBA00004962"/>
    </source>
</evidence>
<feature type="compositionally biased region" description="Pro residues" evidence="13">
    <location>
        <begin position="31"/>
        <end position="43"/>
    </location>
</feature>
<organism evidence="15 16">
    <name type="scientific">Actinomyces naeslundii (strain ATCC 12104 / DSM 43013 / CCUG 2238 / JCM 8349 / NCTC 10301 / Howell 279)</name>
    <dbReference type="NCBI Taxonomy" id="1115803"/>
    <lineage>
        <taxon>Bacteria</taxon>
        <taxon>Bacillati</taxon>
        <taxon>Actinomycetota</taxon>
        <taxon>Actinomycetes</taxon>
        <taxon>Actinomycetales</taxon>
        <taxon>Actinomycetaceae</taxon>
        <taxon>Actinomyces</taxon>
    </lineage>
</organism>
<dbReference type="GO" id="GO:0004124">
    <property type="term" value="F:cysteine synthase activity"/>
    <property type="evidence" value="ECO:0007669"/>
    <property type="project" value="UniProtKB-UniRule"/>
</dbReference>
<comment type="similarity">
    <text evidence="3 12">Belongs to the cysteine synthase/cystathionine beta-synthase family.</text>
</comment>
<dbReference type="InterPro" id="IPR036052">
    <property type="entry name" value="TrpB-like_PALP_sf"/>
</dbReference>
<evidence type="ECO:0000256" key="6">
    <source>
        <dbReference type="ARBA" id="ARBA00022898"/>
    </source>
</evidence>
<dbReference type="InterPro" id="IPR005859">
    <property type="entry name" value="CysK"/>
</dbReference>
<feature type="binding site" evidence="10">
    <location>
        <position position="312"/>
    </location>
    <ligand>
        <name>pyridoxal 5'-phosphate</name>
        <dbReference type="ChEBI" id="CHEBI:597326"/>
    </ligand>
</feature>
<evidence type="ECO:0000256" key="1">
    <source>
        <dbReference type="ARBA" id="ARBA00001933"/>
    </source>
</evidence>
<dbReference type="Pfam" id="PF00291">
    <property type="entry name" value="PALP"/>
    <property type="match status" value="1"/>
</dbReference>
<dbReference type="PATRIC" id="fig|1115803.3.peg.2031"/>
<keyword evidence="4 12" id="KW-0028">Amino-acid biosynthesis</keyword>
<keyword evidence="6 10" id="KW-0663">Pyridoxal phosphate</keyword>
<evidence type="ECO:0000256" key="10">
    <source>
        <dbReference type="PIRSR" id="PIRSR605856-50"/>
    </source>
</evidence>
<keyword evidence="7 12" id="KW-0198">Cysteine biosynthesis</keyword>
<evidence type="ECO:0000259" key="14">
    <source>
        <dbReference type="Pfam" id="PF00291"/>
    </source>
</evidence>
<evidence type="ECO:0000256" key="13">
    <source>
        <dbReference type="SAM" id="MobiDB-lite"/>
    </source>
</evidence>
<comment type="catalytic activity">
    <reaction evidence="8 12">
        <text>O-acetyl-L-serine + hydrogen sulfide = L-cysteine + acetate</text>
        <dbReference type="Rhea" id="RHEA:14829"/>
        <dbReference type="ChEBI" id="CHEBI:29919"/>
        <dbReference type="ChEBI" id="CHEBI:30089"/>
        <dbReference type="ChEBI" id="CHEBI:35235"/>
        <dbReference type="ChEBI" id="CHEBI:58340"/>
        <dbReference type="EC" id="2.5.1.47"/>
    </reaction>
</comment>
<evidence type="ECO:0000256" key="11">
    <source>
        <dbReference type="PIRSR" id="PIRSR605856-51"/>
    </source>
</evidence>
<comment type="function">
    <text evidence="9">Catalyzes the conversion of O-acetylserine (OAS) to cysteine through the elimination of acetate and addition of hydrogen sulfide.</text>
</comment>
<evidence type="ECO:0000256" key="3">
    <source>
        <dbReference type="ARBA" id="ARBA00007103"/>
    </source>
</evidence>
<dbReference type="NCBIfam" id="TIGR01139">
    <property type="entry name" value="cysK"/>
    <property type="match status" value="1"/>
</dbReference>
<comment type="cofactor">
    <cofactor evidence="1 10 12">
        <name>pyridoxal 5'-phosphate</name>
        <dbReference type="ChEBI" id="CHEBI:597326"/>
    </cofactor>
</comment>
<dbReference type="Proteomes" id="UP000007814">
    <property type="component" value="Unassembled WGS sequence"/>
</dbReference>
<dbReference type="InterPro" id="IPR005856">
    <property type="entry name" value="Cys_synth"/>
</dbReference>
<feature type="region of interest" description="Disordered" evidence="13">
    <location>
        <begin position="23"/>
        <end position="43"/>
    </location>
</feature>
<evidence type="ECO:0000256" key="8">
    <source>
        <dbReference type="ARBA" id="ARBA00047931"/>
    </source>
</evidence>
<dbReference type="InterPro" id="IPR050214">
    <property type="entry name" value="Cys_Synth/Cystath_Beta-Synth"/>
</dbReference>
<name>J3F1U0_ACTNH</name>
<feature type="modified residue" description="N6-(pyridoxal phosphate)lysine" evidence="11">
    <location>
        <position position="91"/>
    </location>
</feature>
<evidence type="ECO:0000313" key="15">
    <source>
        <dbReference type="EMBL" id="EJN84112.1"/>
    </source>
</evidence>
<gene>
    <name evidence="15" type="primary">cysK</name>
    <name evidence="15" type="ORF">HMPREF1129_1884</name>
</gene>
<protein>
    <recommendedName>
        <fullName evidence="12">Cysteine synthase</fullName>
        <ecNumber evidence="12">2.5.1.47</ecNumber>
    </recommendedName>
</protein>
<reference evidence="15 16" key="1">
    <citation type="submission" date="2012-07" db="EMBL/GenBank/DDBJ databases">
        <authorList>
            <person name="Durkin A.S."/>
            <person name="McCorrison J."/>
            <person name="Torralba M."/>
            <person name="Gillis M."/>
            <person name="Methe B."/>
            <person name="Sutton G."/>
            <person name="Nelson K.E."/>
        </authorList>
    </citation>
    <scope>NUCLEOTIDE SEQUENCE [LARGE SCALE GENOMIC DNA]</scope>
    <source>
        <strain evidence="16">ATCC 12104 / DSM 43013 / CCUG 2238 / JCM 8349 / NCTC 10301 / Howell 279</strain>
    </source>
</reference>
<dbReference type="FunFam" id="3.40.50.1100:FF:000067">
    <property type="entry name" value="Cysteine synthase"/>
    <property type="match status" value="1"/>
</dbReference>
<dbReference type="NCBIfam" id="TIGR01136">
    <property type="entry name" value="cysKM"/>
    <property type="match status" value="1"/>
</dbReference>